<proteinExistence type="predicted"/>
<evidence type="ECO:0000313" key="2">
    <source>
        <dbReference type="EMBL" id="SFT86730.1"/>
    </source>
</evidence>
<keyword evidence="3" id="KW-1185">Reference proteome</keyword>
<dbReference type="AlphaFoldDB" id="A0A1I7BHS1"/>
<name>A0A1I7BHS1_9BACT</name>
<dbReference type="EMBL" id="FPBF01000003">
    <property type="protein sequence ID" value="SFT86730.1"/>
    <property type="molecule type" value="Genomic_DNA"/>
</dbReference>
<evidence type="ECO:0000313" key="3">
    <source>
        <dbReference type="Proteomes" id="UP000199673"/>
    </source>
</evidence>
<dbReference type="InterPro" id="IPR003593">
    <property type="entry name" value="AAA+_ATPase"/>
</dbReference>
<evidence type="ECO:0000259" key="1">
    <source>
        <dbReference type="SMART" id="SM00382"/>
    </source>
</evidence>
<accession>A0A1I7BHS1</accession>
<dbReference type="Gene3D" id="3.40.50.300">
    <property type="entry name" value="P-loop containing nucleotide triphosphate hydrolases"/>
    <property type="match status" value="1"/>
</dbReference>
<dbReference type="RefSeq" id="WP_091693265.1">
    <property type="nucleotide sequence ID" value="NZ_FPBF01000003.1"/>
</dbReference>
<dbReference type="Proteomes" id="UP000199673">
    <property type="component" value="Unassembled WGS sequence"/>
</dbReference>
<dbReference type="SUPFAM" id="SSF52540">
    <property type="entry name" value="P-loop containing nucleoside triphosphate hydrolases"/>
    <property type="match status" value="1"/>
</dbReference>
<dbReference type="OrthoDB" id="813088at2"/>
<protein>
    <recommendedName>
        <fullName evidence="1">AAA+ ATPase domain-containing protein</fullName>
    </recommendedName>
</protein>
<reference evidence="3" key="1">
    <citation type="submission" date="2016-10" db="EMBL/GenBank/DDBJ databases">
        <authorList>
            <person name="Varghese N."/>
            <person name="Submissions S."/>
        </authorList>
    </citation>
    <scope>NUCLEOTIDE SEQUENCE [LARGE SCALE GENOMIC DNA]</scope>
    <source>
        <strain evidence="3">DSM 23445</strain>
    </source>
</reference>
<feature type="domain" description="AAA+ ATPase" evidence="1">
    <location>
        <begin position="504"/>
        <end position="641"/>
    </location>
</feature>
<dbReference type="STRING" id="305507.SAMN04489724_2437"/>
<organism evidence="2 3">
    <name type="scientific">Algoriphagus locisalis</name>
    <dbReference type="NCBI Taxonomy" id="305507"/>
    <lineage>
        <taxon>Bacteria</taxon>
        <taxon>Pseudomonadati</taxon>
        <taxon>Bacteroidota</taxon>
        <taxon>Cytophagia</taxon>
        <taxon>Cytophagales</taxon>
        <taxon>Cyclobacteriaceae</taxon>
        <taxon>Algoriphagus</taxon>
    </lineage>
</organism>
<gene>
    <name evidence="2" type="ORF">SAMN04489724_2437</name>
</gene>
<dbReference type="SMART" id="SM00382">
    <property type="entry name" value="AAA"/>
    <property type="match status" value="1"/>
</dbReference>
<sequence>MKENNPSAKESEVLEGELMNSMLQEFQDFNSGLAIQASAAELYSYLLGHSSDLLEAYCKAGDACLAKSGENVEVTDPDYYLFHFSYPDRFKSVILLARDTLLQLSIAKLRTLENLTSEQKAVDHFEKSKELLQTESEKTLNYFKVERKSLLEKPEVLKRKLEAVKHFSNPWKTYHSQFQTIFSQLKDTDQCHSKLEQTIAQYHLISEMVLQMRAEVQRTNALFASKINLCLNSLEDIMEIDQLNNTIKLFDELIATGIGLDIRPENTIRELEDSVDKLLTLSVPVGTREGYLVLKKIDFKKSAEKWLDYEILPYLSDLWDGLEANFSHLLNVASQIKSSLQVAKKTQRLNSFHAEIASLNTINLEQKNTIAQSANAVEHIEAKLAQNFKVTTIYHDAEYLKVPLQTNFSLLSTNKSSSFRNFSSRLVQLFKNVGKQVKDVQEKTPHQKLEIALEILETRTEKEIPDHYHSLFLNKNFIGDLFLVKRKQQEEVLEKIIAYWKKGQNRSIAVVGDPLSGKSTLLEFATHQFKSNDVHYLVPGNEISIEGRKLKMGRNLDEVLSFVRRSISNSKPILVLDDLHLWRDSDRSLLTNVSSLVEFMSLSASKAFVIVAMTNSLRLHLDSRIPFSQSFTNILDTDTSTTDEIYRALMLRHGAAHRTLYEKEGKVMSEEQVRKKIGWLTKKFDYNIGAVLQAWIFCTDVQEDSSIQFSEKETHLNDFLSTTELLILKNCLLFGYSSELELKNLFTDRYESEYKPAIRKLLNINILDRDPNGYLIVKNTVRQDLYSILKYKELLA</sequence>
<dbReference type="InterPro" id="IPR027417">
    <property type="entry name" value="P-loop_NTPase"/>
</dbReference>